<feature type="domain" description="BMP and activin membrane-bound inhibitor N-terminal" evidence="2">
    <location>
        <begin position="31"/>
        <end position="82"/>
    </location>
</feature>
<protein>
    <submittedName>
        <fullName evidence="3">Bmp and activin membrane-bound inhibitor homolog</fullName>
    </submittedName>
</protein>
<dbReference type="InterPro" id="IPR045807">
    <property type="entry name" value="BAMBI_N"/>
</dbReference>
<dbReference type="SUPFAM" id="SSF57302">
    <property type="entry name" value="Snake toxin-like"/>
    <property type="match status" value="1"/>
</dbReference>
<name>A0AAV4D142_9GAST</name>
<dbReference type="Pfam" id="PF06211">
    <property type="entry name" value="BAMBI"/>
    <property type="match status" value="1"/>
</dbReference>
<keyword evidence="4" id="KW-1185">Reference proteome</keyword>
<evidence type="ECO:0000256" key="1">
    <source>
        <dbReference type="SAM" id="MobiDB-lite"/>
    </source>
</evidence>
<evidence type="ECO:0000259" key="2">
    <source>
        <dbReference type="Pfam" id="PF06211"/>
    </source>
</evidence>
<dbReference type="EMBL" id="BLXT01007308">
    <property type="protein sequence ID" value="GFO37912.1"/>
    <property type="molecule type" value="Genomic_DNA"/>
</dbReference>
<evidence type="ECO:0000313" key="4">
    <source>
        <dbReference type="Proteomes" id="UP000735302"/>
    </source>
</evidence>
<evidence type="ECO:0000313" key="3">
    <source>
        <dbReference type="EMBL" id="GFO37912.1"/>
    </source>
</evidence>
<reference evidence="3 4" key="1">
    <citation type="journal article" date="2021" name="Elife">
        <title>Chloroplast acquisition without the gene transfer in kleptoplastic sea slugs, Plakobranchus ocellatus.</title>
        <authorList>
            <person name="Maeda T."/>
            <person name="Takahashi S."/>
            <person name="Yoshida T."/>
            <person name="Shimamura S."/>
            <person name="Takaki Y."/>
            <person name="Nagai Y."/>
            <person name="Toyoda A."/>
            <person name="Suzuki Y."/>
            <person name="Arimoto A."/>
            <person name="Ishii H."/>
            <person name="Satoh N."/>
            <person name="Nishiyama T."/>
            <person name="Hasebe M."/>
            <person name="Maruyama T."/>
            <person name="Minagawa J."/>
            <person name="Obokata J."/>
            <person name="Shigenobu S."/>
        </authorList>
    </citation>
    <scope>NUCLEOTIDE SEQUENCE [LARGE SCALE GENOMIC DNA]</scope>
</reference>
<feature type="compositionally biased region" description="Basic and acidic residues" evidence="1">
    <location>
        <begin position="103"/>
        <end position="113"/>
    </location>
</feature>
<gene>
    <name evidence="3" type="ORF">PoB_006441700</name>
</gene>
<feature type="region of interest" description="Disordered" evidence="1">
    <location>
        <begin position="92"/>
        <end position="174"/>
    </location>
</feature>
<sequence length="222" mass="24164">MWVDDFCRELHRKGSWCSELGLPEQDAGSPGELRCHCNESGCVATGYMCKSQAGQCFTALEVRGEVTHLTHGCLDSLSEHHQALCELTYPDSAASPARQGSSPEREISAKRSSDPQPLAQASSPSETEGRGSGSSDSDNPDDDSNRSSSSGSNLSAGVHHHQQLQQQQQQQQQQHPPTPILLCCTEHMCNYREDADVTVNLLSKLNSSYYRGKFNGGAQNLK</sequence>
<accession>A0AAV4D142</accession>
<feature type="compositionally biased region" description="Low complexity" evidence="1">
    <location>
        <begin position="163"/>
        <end position="174"/>
    </location>
</feature>
<dbReference type="AlphaFoldDB" id="A0AAV4D142"/>
<proteinExistence type="predicted"/>
<comment type="caution">
    <text evidence="3">The sequence shown here is derived from an EMBL/GenBank/DDBJ whole genome shotgun (WGS) entry which is preliminary data.</text>
</comment>
<dbReference type="InterPro" id="IPR045860">
    <property type="entry name" value="Snake_toxin-like_sf"/>
</dbReference>
<organism evidence="3 4">
    <name type="scientific">Plakobranchus ocellatus</name>
    <dbReference type="NCBI Taxonomy" id="259542"/>
    <lineage>
        <taxon>Eukaryota</taxon>
        <taxon>Metazoa</taxon>
        <taxon>Spiralia</taxon>
        <taxon>Lophotrochozoa</taxon>
        <taxon>Mollusca</taxon>
        <taxon>Gastropoda</taxon>
        <taxon>Heterobranchia</taxon>
        <taxon>Euthyneura</taxon>
        <taxon>Panpulmonata</taxon>
        <taxon>Sacoglossa</taxon>
        <taxon>Placobranchoidea</taxon>
        <taxon>Plakobranchidae</taxon>
        <taxon>Plakobranchus</taxon>
    </lineage>
</organism>
<dbReference type="Proteomes" id="UP000735302">
    <property type="component" value="Unassembled WGS sequence"/>
</dbReference>